<accession>A0ACB5SUG1</accession>
<evidence type="ECO:0000313" key="1">
    <source>
        <dbReference type="EMBL" id="GME73348.1"/>
    </source>
</evidence>
<gene>
    <name evidence="1" type="ORF">Amon02_000136200</name>
</gene>
<sequence length="111" mass="12811">MMAHHYQDDKEEDKPLLKSKDSFNSKKDETPDLINLKDGESNRDVTDNEHPGQLNFDIESGKRDNEEDESYKTWRNRNCKKILAVHLLSFFVVGLVFSLVECHVNSISAKS</sequence>
<proteinExistence type="predicted"/>
<protein>
    <submittedName>
        <fullName evidence="1">Unnamed protein product</fullName>
    </submittedName>
</protein>
<name>A0ACB5SUG1_AMBMO</name>
<dbReference type="EMBL" id="BSXS01000655">
    <property type="protein sequence ID" value="GME73348.1"/>
    <property type="molecule type" value="Genomic_DNA"/>
</dbReference>
<organism evidence="1 2">
    <name type="scientific">Ambrosiozyma monospora</name>
    <name type="common">Yeast</name>
    <name type="synonym">Endomycopsis monosporus</name>
    <dbReference type="NCBI Taxonomy" id="43982"/>
    <lineage>
        <taxon>Eukaryota</taxon>
        <taxon>Fungi</taxon>
        <taxon>Dikarya</taxon>
        <taxon>Ascomycota</taxon>
        <taxon>Saccharomycotina</taxon>
        <taxon>Pichiomycetes</taxon>
        <taxon>Pichiales</taxon>
        <taxon>Pichiaceae</taxon>
        <taxon>Ambrosiozyma</taxon>
    </lineage>
</organism>
<dbReference type="Proteomes" id="UP001165064">
    <property type="component" value="Unassembled WGS sequence"/>
</dbReference>
<keyword evidence="2" id="KW-1185">Reference proteome</keyword>
<evidence type="ECO:0000313" key="2">
    <source>
        <dbReference type="Proteomes" id="UP001165064"/>
    </source>
</evidence>
<reference evidence="1" key="1">
    <citation type="submission" date="2023-04" db="EMBL/GenBank/DDBJ databases">
        <title>Ambrosiozyma monospora NBRC 10751.</title>
        <authorList>
            <person name="Ichikawa N."/>
            <person name="Sato H."/>
            <person name="Tonouchi N."/>
        </authorList>
    </citation>
    <scope>NUCLEOTIDE SEQUENCE</scope>
    <source>
        <strain evidence="1">NBRC 10751</strain>
    </source>
</reference>
<comment type="caution">
    <text evidence="1">The sequence shown here is derived from an EMBL/GenBank/DDBJ whole genome shotgun (WGS) entry which is preliminary data.</text>
</comment>